<protein>
    <submittedName>
        <fullName evidence="2">Uncharacterized protein</fullName>
    </submittedName>
</protein>
<evidence type="ECO:0000313" key="2">
    <source>
        <dbReference type="EMBL" id="KAF0561592.1"/>
    </source>
</evidence>
<organism evidence="2 3">
    <name type="scientific">Gigaspora margarita</name>
    <dbReference type="NCBI Taxonomy" id="4874"/>
    <lineage>
        <taxon>Eukaryota</taxon>
        <taxon>Fungi</taxon>
        <taxon>Fungi incertae sedis</taxon>
        <taxon>Mucoromycota</taxon>
        <taxon>Glomeromycotina</taxon>
        <taxon>Glomeromycetes</taxon>
        <taxon>Diversisporales</taxon>
        <taxon>Gigasporaceae</taxon>
        <taxon>Gigaspora</taxon>
    </lineage>
</organism>
<evidence type="ECO:0000313" key="3">
    <source>
        <dbReference type="Proteomes" id="UP000439903"/>
    </source>
</evidence>
<reference evidence="2 3" key="1">
    <citation type="journal article" date="2019" name="Environ. Microbiol.">
        <title>At the nexus of three kingdoms: the genome of the mycorrhizal fungus Gigaspora margarita provides insights into plant, endobacterial and fungal interactions.</title>
        <authorList>
            <person name="Venice F."/>
            <person name="Ghignone S."/>
            <person name="Salvioli di Fossalunga A."/>
            <person name="Amselem J."/>
            <person name="Novero M."/>
            <person name="Xianan X."/>
            <person name="Sedzielewska Toro K."/>
            <person name="Morin E."/>
            <person name="Lipzen A."/>
            <person name="Grigoriev I.V."/>
            <person name="Henrissat B."/>
            <person name="Martin F.M."/>
            <person name="Bonfante P."/>
        </authorList>
    </citation>
    <scope>NUCLEOTIDE SEQUENCE [LARGE SCALE GENOMIC DNA]</scope>
    <source>
        <strain evidence="2 3">BEG34</strain>
    </source>
</reference>
<dbReference type="EMBL" id="WTPW01000008">
    <property type="protein sequence ID" value="KAF0561592.1"/>
    <property type="molecule type" value="Genomic_DNA"/>
</dbReference>
<sequence>MKKLLLTFILTFLIITVTEASNLNRNDHYLISLFQRQEESCLSPDIPCGEDCCTSTQVCSGHELCCDKSRACGDECCFGTEVCVGNSGCCDPGSVCGGGLHEANCCDASQKCVHGKCT</sequence>
<dbReference type="AlphaFoldDB" id="A0A8H4B541"/>
<feature type="chain" id="PRO_5034694675" evidence="1">
    <location>
        <begin position="21"/>
        <end position="118"/>
    </location>
</feature>
<name>A0A8H4B541_GIGMA</name>
<evidence type="ECO:0000256" key="1">
    <source>
        <dbReference type="SAM" id="SignalP"/>
    </source>
</evidence>
<proteinExistence type="predicted"/>
<keyword evidence="3" id="KW-1185">Reference proteome</keyword>
<keyword evidence="1" id="KW-0732">Signal</keyword>
<dbReference type="Proteomes" id="UP000439903">
    <property type="component" value="Unassembled WGS sequence"/>
</dbReference>
<gene>
    <name evidence="2" type="ORF">F8M41_022507</name>
</gene>
<accession>A0A8H4B541</accession>
<comment type="caution">
    <text evidence="2">The sequence shown here is derived from an EMBL/GenBank/DDBJ whole genome shotgun (WGS) entry which is preliminary data.</text>
</comment>
<feature type="signal peptide" evidence="1">
    <location>
        <begin position="1"/>
        <end position="20"/>
    </location>
</feature>
<dbReference type="OrthoDB" id="10393638at2759"/>